<evidence type="ECO:0000256" key="2">
    <source>
        <dbReference type="ARBA" id="ARBA00009721"/>
    </source>
</evidence>
<dbReference type="AlphaFoldDB" id="A0A4R3KGI4"/>
<comment type="cofactor">
    <cofactor evidence="1 5">
        <name>pyridoxal 5'-phosphate</name>
        <dbReference type="ChEBI" id="CHEBI:597326"/>
    </cofactor>
</comment>
<reference evidence="7 8" key="1">
    <citation type="submission" date="2019-03" db="EMBL/GenBank/DDBJ databases">
        <title>Genomic Encyclopedia of Type Strains, Phase IV (KMG-IV): sequencing the most valuable type-strain genomes for metagenomic binning, comparative biology and taxonomic classification.</title>
        <authorList>
            <person name="Goeker M."/>
        </authorList>
    </citation>
    <scope>NUCLEOTIDE SEQUENCE [LARGE SCALE GENOMIC DNA]</scope>
    <source>
        <strain evidence="7 8">DSM 23802</strain>
    </source>
</reference>
<keyword evidence="4" id="KW-0456">Lyase</keyword>
<dbReference type="InterPro" id="IPR015421">
    <property type="entry name" value="PyrdxlP-dep_Trfase_major"/>
</dbReference>
<evidence type="ECO:0000256" key="4">
    <source>
        <dbReference type="ARBA" id="ARBA00023239"/>
    </source>
</evidence>
<accession>A0A4R3KGI4</accession>
<evidence type="ECO:0000313" key="8">
    <source>
        <dbReference type="Proteomes" id="UP000295788"/>
    </source>
</evidence>
<dbReference type="InterPro" id="IPR001597">
    <property type="entry name" value="ArAA_b-elim_lyase/Thr_aldolase"/>
</dbReference>
<dbReference type="PANTHER" id="PTHR32325">
    <property type="entry name" value="BETA-ELIMINATING LYASE-LIKE PROTEIN-RELATED"/>
    <property type="match status" value="1"/>
</dbReference>
<gene>
    <name evidence="7" type="ORF">EDD72_10815</name>
</gene>
<dbReference type="OrthoDB" id="9764079at2"/>
<dbReference type="GO" id="GO:0009072">
    <property type="term" value="P:aromatic amino acid metabolic process"/>
    <property type="evidence" value="ECO:0007669"/>
    <property type="project" value="InterPro"/>
</dbReference>
<evidence type="ECO:0000256" key="1">
    <source>
        <dbReference type="ARBA" id="ARBA00001933"/>
    </source>
</evidence>
<evidence type="ECO:0000313" key="7">
    <source>
        <dbReference type="EMBL" id="TCS82526.1"/>
    </source>
</evidence>
<evidence type="ECO:0000259" key="6">
    <source>
        <dbReference type="Pfam" id="PF01212"/>
    </source>
</evidence>
<evidence type="ECO:0000256" key="3">
    <source>
        <dbReference type="ARBA" id="ARBA00022898"/>
    </source>
</evidence>
<dbReference type="GO" id="GO:0016830">
    <property type="term" value="F:carbon-carbon lyase activity"/>
    <property type="evidence" value="ECO:0007669"/>
    <property type="project" value="InterPro"/>
</dbReference>
<keyword evidence="3 5" id="KW-0663">Pyridoxal phosphate</keyword>
<evidence type="ECO:0000256" key="5">
    <source>
        <dbReference type="PIRSR" id="PIRSR611166-50"/>
    </source>
</evidence>
<keyword evidence="8" id="KW-1185">Reference proteome</keyword>
<proteinExistence type="inferred from homology"/>
<dbReference type="Proteomes" id="UP000295788">
    <property type="component" value="Unassembled WGS sequence"/>
</dbReference>
<name>A0A4R3KGI4_9BACI</name>
<feature type="modified residue" description="N6-(pyridoxal phosphate)lysine" evidence="5">
    <location>
        <position position="266"/>
    </location>
</feature>
<feature type="domain" description="Aromatic amino acid beta-eliminating lyase/threonine aldolase" evidence="6">
    <location>
        <begin position="55"/>
        <end position="423"/>
    </location>
</feature>
<dbReference type="InterPro" id="IPR015424">
    <property type="entry name" value="PyrdxlP-dep_Trfase"/>
</dbReference>
<organism evidence="7 8">
    <name type="scientific">Tepidibacillus fermentans</name>
    <dbReference type="NCBI Taxonomy" id="1281767"/>
    <lineage>
        <taxon>Bacteria</taxon>
        <taxon>Bacillati</taxon>
        <taxon>Bacillota</taxon>
        <taxon>Bacilli</taxon>
        <taxon>Bacillales</taxon>
        <taxon>Bacillaceae</taxon>
        <taxon>Tepidibacillus</taxon>
    </lineage>
</organism>
<comment type="caution">
    <text evidence="7">The sequence shown here is derived from an EMBL/GenBank/DDBJ whole genome shotgun (WGS) entry which is preliminary data.</text>
</comment>
<dbReference type="SUPFAM" id="SSF53383">
    <property type="entry name" value="PLP-dependent transferases"/>
    <property type="match status" value="1"/>
</dbReference>
<sequence length="482" mass="54612">MLNIKFYNEEKIPLEMHKVRIVQKLNLPPIEQRVKAIEEAGYNTFLLKNRDVYLDMLTDSGVNAMSDKQQAAMMEADDSYAGSETFTRLENKIKEIFGKEYFLPAHQGRACENIIAQTFVEKGSIIPMNYHFTTTLAHIVLNGGSVKELFTNEALKVRSDYPFKGNMDIAKLRDLIETYGAEKIPFVRLEAGTNLIGGQPFSLENMHEVRKVCDEFGILLVLDASLLADNLYFIKEREEKYKTKSIREITREIADLSDIIYFSGRKLGSARGGGICTNSKEIYMKMREYVTLYEGFLTYGGMSVREMEAIAVGLEETMDENMINQGPQFIAYMVEELQKKGVPVVTPAGGLGCHIDAMEFVDHLPQTEYPAGALAAALYIVSGIRGMERGTLSEQRDENGNETLANMELLRLAMPRRVFTLSQVKYAIDRILWLYENRNLIGGLKFVDEPKVLRFFFGRLTATSDWPSKLVNKFKADFGDSL</sequence>
<comment type="similarity">
    <text evidence="2">Belongs to the beta-eliminating lyase family.</text>
</comment>
<dbReference type="Pfam" id="PF01212">
    <property type="entry name" value="Beta_elim_lyase"/>
    <property type="match status" value="1"/>
</dbReference>
<dbReference type="InterPro" id="IPR011166">
    <property type="entry name" value="Beta-eliminating_lyase"/>
</dbReference>
<dbReference type="EMBL" id="SMAB01000008">
    <property type="protein sequence ID" value="TCS82526.1"/>
    <property type="molecule type" value="Genomic_DNA"/>
</dbReference>
<dbReference type="Gene3D" id="3.90.1150.10">
    <property type="entry name" value="Aspartate Aminotransferase, domain 1"/>
    <property type="match status" value="1"/>
</dbReference>
<dbReference type="PIRSF" id="PIRSF001386">
    <property type="entry name" value="Trpase"/>
    <property type="match status" value="1"/>
</dbReference>
<dbReference type="Gene3D" id="3.40.640.10">
    <property type="entry name" value="Type I PLP-dependent aspartate aminotransferase-like (Major domain)"/>
    <property type="match status" value="1"/>
</dbReference>
<dbReference type="PANTHER" id="PTHR32325:SF4">
    <property type="entry name" value="TRYPTOPHANASE"/>
    <property type="match status" value="1"/>
</dbReference>
<dbReference type="RefSeq" id="WP_132768557.1">
    <property type="nucleotide sequence ID" value="NZ_SMAB01000008.1"/>
</dbReference>
<dbReference type="NCBIfam" id="NF009709">
    <property type="entry name" value="PRK13238.1"/>
    <property type="match status" value="1"/>
</dbReference>
<dbReference type="InterPro" id="IPR015422">
    <property type="entry name" value="PyrdxlP-dep_Trfase_small"/>
</dbReference>
<protein>
    <submittedName>
        <fullName evidence="7">Tryptophanase</fullName>
    </submittedName>
</protein>